<dbReference type="Gene3D" id="3.40.630.30">
    <property type="match status" value="1"/>
</dbReference>
<dbReference type="Proteomes" id="UP000429232">
    <property type="component" value="Chromosome"/>
</dbReference>
<dbReference type="GO" id="GO:0016747">
    <property type="term" value="F:acyltransferase activity, transferring groups other than amino-acyl groups"/>
    <property type="evidence" value="ECO:0007669"/>
    <property type="project" value="InterPro"/>
</dbReference>
<gene>
    <name evidence="1" type="ORF">GO620_014385</name>
</gene>
<accession>A0A6I4I299</accession>
<dbReference type="InterPro" id="IPR016181">
    <property type="entry name" value="Acyl_CoA_acyltransferase"/>
</dbReference>
<sequence>MTKGIVDYAFNQKGVDLVYAVTVPENIGSRKVLEKAGFADKGIIDFLAMHLSFYQITS</sequence>
<keyword evidence="1" id="KW-0808">Transferase</keyword>
<dbReference type="InterPro" id="IPR000182">
    <property type="entry name" value="GNAT_dom"/>
</dbReference>
<evidence type="ECO:0000313" key="1">
    <source>
        <dbReference type="EMBL" id="QQL51585.1"/>
    </source>
</evidence>
<evidence type="ECO:0000313" key="2">
    <source>
        <dbReference type="Proteomes" id="UP000429232"/>
    </source>
</evidence>
<protein>
    <submittedName>
        <fullName evidence="1">GNAT family N-acetyltransferase</fullName>
    </submittedName>
</protein>
<organism evidence="1 2">
    <name type="scientific">Mucilaginibacter ginkgonis</name>
    <dbReference type="NCBI Taxonomy" id="2682091"/>
    <lineage>
        <taxon>Bacteria</taxon>
        <taxon>Pseudomonadati</taxon>
        <taxon>Bacteroidota</taxon>
        <taxon>Sphingobacteriia</taxon>
        <taxon>Sphingobacteriales</taxon>
        <taxon>Sphingobacteriaceae</taxon>
        <taxon>Mucilaginibacter</taxon>
    </lineage>
</organism>
<dbReference type="EMBL" id="CP066775">
    <property type="protein sequence ID" value="QQL51585.1"/>
    <property type="molecule type" value="Genomic_DNA"/>
</dbReference>
<keyword evidence="2" id="KW-1185">Reference proteome</keyword>
<name>A0A6I4I299_9SPHI</name>
<dbReference type="Pfam" id="PF13302">
    <property type="entry name" value="Acetyltransf_3"/>
    <property type="match status" value="1"/>
</dbReference>
<dbReference type="KEGG" id="mgik:GO620_014385"/>
<proteinExistence type="predicted"/>
<dbReference type="AlphaFoldDB" id="A0A6I4I299"/>
<reference evidence="1 2" key="1">
    <citation type="submission" date="2020-12" db="EMBL/GenBank/DDBJ databases">
        <title>HMF7856_wgs.fasta genome submission.</title>
        <authorList>
            <person name="Kang H."/>
            <person name="Kim H."/>
            <person name="Joh K."/>
        </authorList>
    </citation>
    <scope>NUCLEOTIDE SEQUENCE [LARGE SCALE GENOMIC DNA]</scope>
    <source>
        <strain evidence="1 2">HMF7856</strain>
    </source>
</reference>
<dbReference type="SUPFAM" id="SSF55729">
    <property type="entry name" value="Acyl-CoA N-acyltransferases (Nat)"/>
    <property type="match status" value="1"/>
</dbReference>